<evidence type="ECO:0000313" key="1">
    <source>
        <dbReference type="EMBL" id="QTA84310.1"/>
    </source>
</evidence>
<protein>
    <submittedName>
        <fullName evidence="1">Uncharacterized protein</fullName>
    </submittedName>
</protein>
<keyword evidence="2" id="KW-1185">Reference proteome</keyword>
<name>A0A975BFV6_9BACT</name>
<gene>
    <name evidence="1" type="ORF">dnm_003040</name>
</gene>
<sequence length="38" mass="4683">MFNLSDINTLFLFIDYCRCAGKHILFFIEFQMQETYRI</sequence>
<dbReference type="AlphaFoldDB" id="A0A975BFV6"/>
<dbReference type="EMBL" id="CP061800">
    <property type="protein sequence ID" value="QTA84310.1"/>
    <property type="molecule type" value="Genomic_DNA"/>
</dbReference>
<dbReference type="Proteomes" id="UP000663722">
    <property type="component" value="Chromosome"/>
</dbReference>
<dbReference type="KEGG" id="dmm:dnm_003040"/>
<proteinExistence type="predicted"/>
<evidence type="ECO:0000313" key="2">
    <source>
        <dbReference type="Proteomes" id="UP000663722"/>
    </source>
</evidence>
<reference evidence="1" key="1">
    <citation type="journal article" date="2021" name="Microb. Physiol.">
        <title>Proteogenomic Insights into the Physiology of Marine, Sulfate-Reducing, Filamentous Desulfonema limicola and Desulfonema magnum.</title>
        <authorList>
            <person name="Schnaars V."/>
            <person name="Wohlbrand L."/>
            <person name="Scheve S."/>
            <person name="Hinrichs C."/>
            <person name="Reinhardt R."/>
            <person name="Rabus R."/>
        </authorList>
    </citation>
    <scope>NUCLEOTIDE SEQUENCE</scope>
    <source>
        <strain evidence="1">4be13</strain>
    </source>
</reference>
<organism evidence="1 2">
    <name type="scientific">Desulfonema magnum</name>
    <dbReference type="NCBI Taxonomy" id="45655"/>
    <lineage>
        <taxon>Bacteria</taxon>
        <taxon>Pseudomonadati</taxon>
        <taxon>Thermodesulfobacteriota</taxon>
        <taxon>Desulfobacteria</taxon>
        <taxon>Desulfobacterales</taxon>
        <taxon>Desulfococcaceae</taxon>
        <taxon>Desulfonema</taxon>
    </lineage>
</organism>
<accession>A0A975BFV6</accession>